<dbReference type="Pfam" id="PF07494">
    <property type="entry name" value="Reg_prop"/>
    <property type="match status" value="1"/>
</dbReference>
<dbReference type="Gene3D" id="2.130.10.10">
    <property type="entry name" value="YVTN repeat-like/Quinoprotein amine dehydrogenase"/>
    <property type="match status" value="2"/>
</dbReference>
<dbReference type="AlphaFoldDB" id="A0A7W9W8C9"/>
<dbReference type="InterPro" id="IPR015943">
    <property type="entry name" value="WD40/YVTN_repeat-like_dom_sf"/>
</dbReference>
<keyword evidence="2" id="KW-1185">Reference proteome</keyword>
<dbReference type="Proteomes" id="UP000520814">
    <property type="component" value="Unassembled WGS sequence"/>
</dbReference>
<organism evidence="1 2">
    <name type="scientific">Armatimonas rosea</name>
    <dbReference type="NCBI Taxonomy" id="685828"/>
    <lineage>
        <taxon>Bacteria</taxon>
        <taxon>Bacillati</taxon>
        <taxon>Armatimonadota</taxon>
        <taxon>Armatimonadia</taxon>
        <taxon>Armatimonadales</taxon>
        <taxon>Armatimonadaceae</taxon>
        <taxon>Armatimonas</taxon>
    </lineage>
</organism>
<proteinExistence type="predicted"/>
<dbReference type="SUPFAM" id="SSF63829">
    <property type="entry name" value="Calcium-dependent phosphotriesterase"/>
    <property type="match status" value="1"/>
</dbReference>
<evidence type="ECO:0000313" key="2">
    <source>
        <dbReference type="Proteomes" id="UP000520814"/>
    </source>
</evidence>
<comment type="caution">
    <text evidence="1">The sequence shown here is derived from an EMBL/GenBank/DDBJ whole genome shotgun (WGS) entry which is preliminary data.</text>
</comment>
<dbReference type="InterPro" id="IPR011110">
    <property type="entry name" value="Reg_prop"/>
</dbReference>
<dbReference type="RefSeq" id="WP_184202043.1">
    <property type="nucleotide sequence ID" value="NZ_JACHGW010000004.1"/>
</dbReference>
<evidence type="ECO:0000313" key="1">
    <source>
        <dbReference type="EMBL" id="MBB6052638.1"/>
    </source>
</evidence>
<protein>
    <recommendedName>
        <fullName evidence="3">Two component regulator with propeller domain</fullName>
    </recommendedName>
</protein>
<dbReference type="EMBL" id="JACHGW010000004">
    <property type="protein sequence ID" value="MBB6052638.1"/>
    <property type="molecule type" value="Genomic_DNA"/>
</dbReference>
<accession>A0A7W9W8C9</accession>
<name>A0A7W9W8C9_ARMRO</name>
<gene>
    <name evidence="1" type="ORF">HNQ39_004459</name>
</gene>
<reference evidence="1 2" key="1">
    <citation type="submission" date="2020-08" db="EMBL/GenBank/DDBJ databases">
        <title>Genomic Encyclopedia of Type Strains, Phase IV (KMG-IV): sequencing the most valuable type-strain genomes for metagenomic binning, comparative biology and taxonomic classification.</title>
        <authorList>
            <person name="Goeker M."/>
        </authorList>
    </citation>
    <scope>NUCLEOTIDE SEQUENCE [LARGE SCALE GENOMIC DNA]</scope>
    <source>
        <strain evidence="1 2">DSM 23562</strain>
    </source>
</reference>
<sequence length="725" mass="81341">MTKMLPIADTPFWQDWHQAAPLATPEQNDVRALAFDSQGRLWCATAAGVFYRDGAAWRGAVGGEALGPCHCLQRDATGTLWIGSWQGLFRLDSDRVVPGGVSGSLICALALGKEGTLYAAGPKGIWRRRAGGSWQAIQGRWHQAIRAIAPLDTNHLWIATASGLYLQHTSDGTPARRFGTPDQLLSSNVYCLTPLPDGTVAMGSTGGVDLYRGTTRVKSLGVAQGLPNRHARAIAADKDGRLWIATKLGVARYDTKTQKFSLRHSRRWLTSDDARAVALADDGTAWIGTAGGVDAIHRKKLTLAQKADYFLDMVRKRHIRPLGLVGPAVLKRRGDLTESFIEDDDNDGEHTGMYMAVESLRYAVTKNPEARANARAAFNAMVLLQEVTGTPHFIARSVLPAGTAPLHETDRTFTPEELAKMQRDNPREKPIEKRWVLSHDGKWLWKRDASSDEIDGHLYGYALYYDLAADEGEKKRVAALVDRIVGGIVDHGFVLQDIDGKATQWGNWSPESLNGDPNWNEERYGNSTEILAHLGVAYHLTKKQKYKDAARLLIAKHGYDKNMQRLAYRTPSERTHINDELLGMVFQNLFNHLIFPELRPAALAAIRQWHATCARDHIPFYDFVYNQFSGQRVPLEPAIETLRDWPLDMIEWTVDNRSREDIQLERTPGTDDGMLKTLVPRSEMGLTMWDQEPYKTVIGRNGEREDKPTDWLLAYWMGRYWDQLR</sequence>
<evidence type="ECO:0008006" key="3">
    <source>
        <dbReference type="Google" id="ProtNLM"/>
    </source>
</evidence>